<dbReference type="OrthoDB" id="9815600at2"/>
<comment type="caution">
    <text evidence="1">The sequence shown here is derived from an EMBL/GenBank/DDBJ whole genome shotgun (WGS) entry which is preliminary data.</text>
</comment>
<organism evidence="1">
    <name type="scientific">Wolbachia pipientis</name>
    <dbReference type="NCBI Taxonomy" id="955"/>
    <lineage>
        <taxon>Bacteria</taxon>
        <taxon>Pseudomonadati</taxon>
        <taxon>Pseudomonadota</taxon>
        <taxon>Alphaproteobacteria</taxon>
        <taxon>Rickettsiales</taxon>
        <taxon>Anaplasmataceae</taxon>
        <taxon>Wolbachieae</taxon>
        <taxon>Wolbachia</taxon>
    </lineage>
</organism>
<accession>A0A6H2NV92</accession>
<dbReference type="EMBL" id="NWVK02000039">
    <property type="protein sequence ID" value="TVS92005.1"/>
    <property type="molecule type" value="Genomic_DNA"/>
</dbReference>
<reference evidence="1" key="1">
    <citation type="submission" date="2019-07" db="EMBL/GenBank/DDBJ databases">
        <title>Genome assemblies of Wolbachia strains wAlbA and wAlbB in wild caught Aedes albopictus specimens.</title>
        <authorList>
            <person name="Kulkarni A."/>
            <person name="Yu W."/>
            <person name="Xue R.-D."/>
            <person name="Ma Y."/>
            <person name="Xu J."/>
        </authorList>
    </citation>
    <scope>NUCLEOTIDE SEQUENCE</scope>
    <source>
        <strain evidence="1">FL2016</strain>
    </source>
</reference>
<evidence type="ECO:0000313" key="1">
    <source>
        <dbReference type="EMBL" id="TVS92005.1"/>
    </source>
</evidence>
<proteinExistence type="predicted"/>
<dbReference type="InterPro" id="IPR007060">
    <property type="entry name" value="FtsL/DivIC"/>
</dbReference>
<protein>
    <submittedName>
        <fullName evidence="1">Septum formation initiator family protein</fullName>
    </submittedName>
</protein>
<dbReference type="AlphaFoldDB" id="A0A6H2NV92"/>
<name>A0A6H2NV92_WOLPI</name>
<dbReference type="Proteomes" id="UP000217566">
    <property type="component" value="Unassembled WGS sequence"/>
</dbReference>
<gene>
    <name evidence="1" type="ORF">COM43_001045</name>
</gene>
<sequence length="104" mass="11732">MLISKKKQKLLCLSAALLISSLTLYFSISTITGKRGLLTLIDLKKQIEYNKLLLKDVSSEKKKLDNKVFGLYEKSLDLDLLDEQAKNALGYVNPNELMVVLDVE</sequence>
<dbReference type="Pfam" id="PF04977">
    <property type="entry name" value="DivIC"/>
    <property type="match status" value="1"/>
</dbReference>